<evidence type="ECO:0000313" key="4">
    <source>
        <dbReference type="Proteomes" id="UP000578819"/>
    </source>
</evidence>
<evidence type="ECO:0000313" key="3">
    <source>
        <dbReference type="EMBL" id="MBB4957946.1"/>
    </source>
</evidence>
<evidence type="ECO:0000256" key="1">
    <source>
        <dbReference type="SAM" id="MobiDB-lite"/>
    </source>
</evidence>
<dbReference type="AlphaFoldDB" id="A0A7W7WN91"/>
<feature type="region of interest" description="Disordered" evidence="1">
    <location>
        <begin position="128"/>
        <end position="160"/>
    </location>
</feature>
<comment type="caution">
    <text evidence="3">The sequence shown here is derived from an EMBL/GenBank/DDBJ whole genome shotgun (WGS) entry which is preliminary data.</text>
</comment>
<evidence type="ECO:0000256" key="2">
    <source>
        <dbReference type="SAM" id="SignalP"/>
    </source>
</evidence>
<keyword evidence="2" id="KW-0732">Signal</keyword>
<dbReference type="EMBL" id="JACHJW010000001">
    <property type="protein sequence ID" value="MBB4957946.1"/>
    <property type="molecule type" value="Genomic_DNA"/>
</dbReference>
<dbReference type="Proteomes" id="UP000578819">
    <property type="component" value="Unassembled WGS sequence"/>
</dbReference>
<feature type="signal peptide" evidence="2">
    <location>
        <begin position="1"/>
        <end position="20"/>
    </location>
</feature>
<dbReference type="RefSeq" id="WP_184534114.1">
    <property type="nucleotide sequence ID" value="NZ_JACHJW010000001.1"/>
</dbReference>
<evidence type="ECO:0008006" key="5">
    <source>
        <dbReference type="Google" id="ProtNLM"/>
    </source>
</evidence>
<gene>
    <name evidence="3" type="ORF">FHR38_001679</name>
</gene>
<protein>
    <recommendedName>
        <fullName evidence="5">Lipoprotein</fullName>
    </recommendedName>
</protein>
<proteinExistence type="predicted"/>
<name>A0A7W7WN91_9ACTN</name>
<dbReference type="PROSITE" id="PS51257">
    <property type="entry name" value="PROKAR_LIPOPROTEIN"/>
    <property type="match status" value="1"/>
</dbReference>
<sequence>MRRFSALLGLPFLLTIAACAQQAGPTPADSLPDRGAAGFEQRAVDVATAWQAAPNRQPWQTGYVPLQDATVLPADPKFSDDTRQAFLAGWYRQQIELPSTSPADGTIKFPDGTLTVPLVSAVDAYRQIDQGDPPRCPGRPATPPPTTTTGPDGSVSSEPSTACIPLTVTGAQLGTVAIRTSRGEAQVPAWLFTVEELSSPVARVAIAASVVAAVPSPSVAPVQPGTELVSAQSVAAVEGNKLTYRLGVGACDKDITPLVLERDDTVVVGGRVTRPSGVCTEQLVIHPVTVTLDTPLGARTLLDAVTGAPLLLTHS</sequence>
<reference evidence="3 4" key="1">
    <citation type="submission" date="2020-08" db="EMBL/GenBank/DDBJ databases">
        <title>Sequencing the genomes of 1000 actinobacteria strains.</title>
        <authorList>
            <person name="Klenk H.-P."/>
        </authorList>
    </citation>
    <scope>NUCLEOTIDE SEQUENCE [LARGE SCALE GENOMIC DNA]</scope>
    <source>
        <strain evidence="3 4">DSM 45886</strain>
    </source>
</reference>
<feature type="chain" id="PRO_5038668947" description="Lipoprotein" evidence="2">
    <location>
        <begin position="21"/>
        <end position="315"/>
    </location>
</feature>
<keyword evidence="4" id="KW-1185">Reference proteome</keyword>
<feature type="compositionally biased region" description="Pro residues" evidence="1">
    <location>
        <begin position="134"/>
        <end position="146"/>
    </location>
</feature>
<accession>A0A7W7WN91</accession>
<organism evidence="3 4">
    <name type="scientific">Micromonospora polyrhachis</name>
    <dbReference type="NCBI Taxonomy" id="1282883"/>
    <lineage>
        <taxon>Bacteria</taxon>
        <taxon>Bacillati</taxon>
        <taxon>Actinomycetota</taxon>
        <taxon>Actinomycetes</taxon>
        <taxon>Micromonosporales</taxon>
        <taxon>Micromonosporaceae</taxon>
        <taxon>Micromonospora</taxon>
    </lineage>
</organism>